<evidence type="ECO:0000313" key="7">
    <source>
        <dbReference type="EMBL" id="KAF6035162.1"/>
    </source>
</evidence>
<dbReference type="Proteomes" id="UP000593567">
    <property type="component" value="Unassembled WGS sequence"/>
</dbReference>
<dbReference type="GO" id="GO:0016020">
    <property type="term" value="C:membrane"/>
    <property type="evidence" value="ECO:0007669"/>
    <property type="project" value="UniProtKB-SubCell"/>
</dbReference>
<dbReference type="OrthoDB" id="10042560at2759"/>
<evidence type="ECO:0000256" key="6">
    <source>
        <dbReference type="SAM" id="Phobius"/>
    </source>
</evidence>
<keyword evidence="3 6" id="KW-0812">Transmembrane</keyword>
<evidence type="ECO:0000256" key="5">
    <source>
        <dbReference type="ARBA" id="ARBA00023136"/>
    </source>
</evidence>
<dbReference type="EMBL" id="VXIV02000926">
    <property type="protein sequence ID" value="KAF6035162.1"/>
    <property type="molecule type" value="Genomic_DNA"/>
</dbReference>
<sequence length="343" mass="37465">MQQTTYQQVAQPAPVTIVTQPAALTYGPDKFQSSASSQMKGLSIVQIVTGVLCITFGVVLLVYDMQNAHGFSHTALGIQGYGIWSGVYFLIVGAVGMAAVKFNSPNWIVSVMILNIISSIIFCWSLLGYSAGGLVLTSLANCSPSYYFGISYSYHAPCNTNVQNMYYAMDSMLLIASFIQLIVTIWSAVLCCGAVCSCCKTLSGRTVMQQQVIATYPITQGGVTVQQGYTVAGGYPMYPQQSYPQQGYPQQAAQGYPQQGYPQQAAQGYPQQGYPSRMIQDIPRTSPRDTLNKLHQYMQVIQLNHKHPLTTPLLELRNQKSSSSTLLRHSLLATIISPLFNSV</sequence>
<keyword evidence="8" id="KW-1185">Reference proteome</keyword>
<reference evidence="7" key="1">
    <citation type="submission" date="2020-06" db="EMBL/GenBank/DDBJ databases">
        <title>Draft genome of Bugula neritina, a colonial animal packing powerful symbionts and potential medicines.</title>
        <authorList>
            <person name="Rayko M."/>
        </authorList>
    </citation>
    <scope>NUCLEOTIDE SEQUENCE [LARGE SCALE GENOMIC DNA]</scope>
    <source>
        <strain evidence="7">Kwan_BN1</strain>
    </source>
</reference>
<dbReference type="Pfam" id="PF04103">
    <property type="entry name" value="CD20"/>
    <property type="match status" value="1"/>
</dbReference>
<accession>A0A7J7K947</accession>
<dbReference type="PANTHER" id="PTHR23320:SF165">
    <property type="entry name" value="MARVEL DOMAIN-CONTAINING PROTEIN"/>
    <property type="match status" value="1"/>
</dbReference>
<evidence type="ECO:0000256" key="1">
    <source>
        <dbReference type="ARBA" id="ARBA00004141"/>
    </source>
</evidence>
<proteinExistence type="inferred from homology"/>
<feature type="transmembrane region" description="Helical" evidence="6">
    <location>
        <begin position="107"/>
        <end position="127"/>
    </location>
</feature>
<evidence type="ECO:0000256" key="4">
    <source>
        <dbReference type="ARBA" id="ARBA00022989"/>
    </source>
</evidence>
<comment type="similarity">
    <text evidence="2">Belongs to the MS4A family.</text>
</comment>
<evidence type="ECO:0000313" key="8">
    <source>
        <dbReference type="Proteomes" id="UP000593567"/>
    </source>
</evidence>
<comment type="subcellular location">
    <subcellularLocation>
        <location evidence="1">Membrane</location>
        <topology evidence="1">Multi-pass membrane protein</topology>
    </subcellularLocation>
</comment>
<comment type="caution">
    <text evidence="7">The sequence shown here is derived from an EMBL/GenBank/DDBJ whole genome shotgun (WGS) entry which is preliminary data.</text>
</comment>
<dbReference type="InterPro" id="IPR007237">
    <property type="entry name" value="CD20-like"/>
</dbReference>
<feature type="transmembrane region" description="Helical" evidence="6">
    <location>
        <begin position="42"/>
        <end position="63"/>
    </location>
</feature>
<dbReference type="AlphaFoldDB" id="A0A7J7K947"/>
<keyword evidence="5 6" id="KW-0472">Membrane</keyword>
<dbReference type="PANTHER" id="PTHR23320">
    <property type="entry name" value="MEMBRANE-SPANNING 4-DOMAINS SUBFAMILY A MS4A -RELATED"/>
    <property type="match status" value="1"/>
</dbReference>
<feature type="transmembrane region" description="Helical" evidence="6">
    <location>
        <begin position="83"/>
        <end position="100"/>
    </location>
</feature>
<gene>
    <name evidence="7" type="ORF">EB796_006528</name>
</gene>
<dbReference type="InterPro" id="IPR030417">
    <property type="entry name" value="MS4A"/>
</dbReference>
<evidence type="ECO:0000256" key="3">
    <source>
        <dbReference type="ARBA" id="ARBA00022692"/>
    </source>
</evidence>
<protein>
    <submittedName>
        <fullName evidence="7">Uncharacterized protein</fullName>
    </submittedName>
</protein>
<keyword evidence="4 6" id="KW-1133">Transmembrane helix</keyword>
<evidence type="ECO:0000256" key="2">
    <source>
        <dbReference type="ARBA" id="ARBA00009565"/>
    </source>
</evidence>
<organism evidence="7 8">
    <name type="scientific">Bugula neritina</name>
    <name type="common">Brown bryozoan</name>
    <name type="synonym">Sertularia neritina</name>
    <dbReference type="NCBI Taxonomy" id="10212"/>
    <lineage>
        <taxon>Eukaryota</taxon>
        <taxon>Metazoa</taxon>
        <taxon>Spiralia</taxon>
        <taxon>Lophotrochozoa</taxon>
        <taxon>Bryozoa</taxon>
        <taxon>Gymnolaemata</taxon>
        <taxon>Cheilostomatida</taxon>
        <taxon>Flustrina</taxon>
        <taxon>Buguloidea</taxon>
        <taxon>Bugulidae</taxon>
        <taxon>Bugula</taxon>
    </lineage>
</organism>
<name>A0A7J7K947_BUGNE</name>
<feature type="transmembrane region" description="Helical" evidence="6">
    <location>
        <begin position="166"/>
        <end position="189"/>
    </location>
</feature>